<feature type="compositionally biased region" description="Low complexity" evidence="1">
    <location>
        <begin position="461"/>
        <end position="530"/>
    </location>
</feature>
<feature type="compositionally biased region" description="Low complexity" evidence="1">
    <location>
        <begin position="438"/>
        <end position="454"/>
    </location>
</feature>
<feature type="compositionally biased region" description="Low complexity" evidence="1">
    <location>
        <begin position="165"/>
        <end position="185"/>
    </location>
</feature>
<evidence type="ECO:0000313" key="2">
    <source>
        <dbReference type="EMBL" id="THV03526.1"/>
    </source>
</evidence>
<feature type="compositionally biased region" description="Polar residues" evidence="1">
    <location>
        <begin position="146"/>
        <end position="155"/>
    </location>
</feature>
<accession>A0A4V4HHP4</accession>
<feature type="compositionally biased region" description="Polar residues" evidence="1">
    <location>
        <begin position="401"/>
        <end position="417"/>
    </location>
</feature>
<evidence type="ECO:0000256" key="1">
    <source>
        <dbReference type="SAM" id="MobiDB-lite"/>
    </source>
</evidence>
<feature type="region of interest" description="Disordered" evidence="1">
    <location>
        <begin position="232"/>
        <end position="550"/>
    </location>
</feature>
<sequence>MSLKESYSGPEQDYMISPFPEFTNTTLPMEFSTLPTIEDQQEETSAEDSRPGCGAAGCPLSCSCQSAQLFSLNGQTSTPPDLPSPGAPSLLSLTAPRADDSPRSLSSYSPSTPSDRPTIEDMQPTCTPSPPPHNQVERLRELLTDASPSLTSSMPNLAGSYKAESQLSSRRPIPSRSLESSSASLTTQPISVPSVQPSASVTPEVTTAISLPFQPRSGLSSASRAAYALESAQRLNKEKQKAERERKRAERLEEPTVDESSRNPSRPVSGVLDAPADSNNATSKSHSYYDATGSKGHYQSYHGTGAESQRSSYSNPSQLTSKMEARSSRPKHESYYSAGTDGDRSPYPNPSSGSSKTENRASRSNSRVQQEGSSQGSGMEPERSSYSNPSLLSSKMESHASRSSSRVQQEASNNASVSADRPNPPPIPTSSKPESRASRSSSKTQQDSQSSTKSYIPIQRDSYNYNSVSASASSSYRDYDSAMYANTPPTASNLSRQSSSSMTSMQTKPTTSSTNAKDSSNSYRQYSSSSGKNKLVPTSSLSASIGYAHA</sequence>
<evidence type="ECO:0000313" key="3">
    <source>
        <dbReference type="Proteomes" id="UP000297245"/>
    </source>
</evidence>
<feature type="compositionally biased region" description="Polar residues" evidence="1">
    <location>
        <begin position="350"/>
        <end position="377"/>
    </location>
</feature>
<feature type="region of interest" description="Disordered" evidence="1">
    <location>
        <begin position="1"/>
        <end position="54"/>
    </location>
</feature>
<dbReference type="Proteomes" id="UP000297245">
    <property type="component" value="Unassembled WGS sequence"/>
</dbReference>
<dbReference type="OrthoDB" id="2947320at2759"/>
<keyword evidence="3" id="KW-1185">Reference proteome</keyword>
<name>A0A4V4HHP4_DENBC</name>
<feature type="region of interest" description="Disordered" evidence="1">
    <location>
        <begin position="72"/>
        <end position="204"/>
    </location>
</feature>
<gene>
    <name evidence="2" type="ORF">K435DRAFT_280150</name>
</gene>
<feature type="compositionally biased region" description="Low complexity" evidence="1">
    <location>
        <begin position="384"/>
        <end position="394"/>
    </location>
</feature>
<dbReference type="AlphaFoldDB" id="A0A4V4HHP4"/>
<dbReference type="EMBL" id="ML179066">
    <property type="protein sequence ID" value="THV03526.1"/>
    <property type="molecule type" value="Genomic_DNA"/>
</dbReference>
<organism evidence="2 3">
    <name type="scientific">Dendrothele bispora (strain CBS 962.96)</name>
    <dbReference type="NCBI Taxonomy" id="1314807"/>
    <lineage>
        <taxon>Eukaryota</taxon>
        <taxon>Fungi</taxon>
        <taxon>Dikarya</taxon>
        <taxon>Basidiomycota</taxon>
        <taxon>Agaricomycotina</taxon>
        <taxon>Agaricomycetes</taxon>
        <taxon>Agaricomycetidae</taxon>
        <taxon>Agaricales</taxon>
        <taxon>Agaricales incertae sedis</taxon>
        <taxon>Dendrothele</taxon>
    </lineage>
</organism>
<feature type="compositionally biased region" description="Basic and acidic residues" evidence="1">
    <location>
        <begin position="235"/>
        <end position="254"/>
    </location>
</feature>
<reference evidence="2 3" key="1">
    <citation type="journal article" date="2019" name="Nat. Ecol. Evol.">
        <title>Megaphylogeny resolves global patterns of mushroom evolution.</title>
        <authorList>
            <person name="Varga T."/>
            <person name="Krizsan K."/>
            <person name="Foldi C."/>
            <person name="Dima B."/>
            <person name="Sanchez-Garcia M."/>
            <person name="Sanchez-Ramirez S."/>
            <person name="Szollosi G.J."/>
            <person name="Szarkandi J.G."/>
            <person name="Papp V."/>
            <person name="Albert L."/>
            <person name="Andreopoulos W."/>
            <person name="Angelini C."/>
            <person name="Antonin V."/>
            <person name="Barry K.W."/>
            <person name="Bougher N.L."/>
            <person name="Buchanan P."/>
            <person name="Buyck B."/>
            <person name="Bense V."/>
            <person name="Catcheside P."/>
            <person name="Chovatia M."/>
            <person name="Cooper J."/>
            <person name="Damon W."/>
            <person name="Desjardin D."/>
            <person name="Finy P."/>
            <person name="Geml J."/>
            <person name="Haridas S."/>
            <person name="Hughes K."/>
            <person name="Justo A."/>
            <person name="Karasinski D."/>
            <person name="Kautmanova I."/>
            <person name="Kiss B."/>
            <person name="Kocsube S."/>
            <person name="Kotiranta H."/>
            <person name="LaButti K.M."/>
            <person name="Lechner B.E."/>
            <person name="Liimatainen K."/>
            <person name="Lipzen A."/>
            <person name="Lukacs Z."/>
            <person name="Mihaltcheva S."/>
            <person name="Morgado L.N."/>
            <person name="Niskanen T."/>
            <person name="Noordeloos M.E."/>
            <person name="Ohm R.A."/>
            <person name="Ortiz-Santana B."/>
            <person name="Ovrebo C."/>
            <person name="Racz N."/>
            <person name="Riley R."/>
            <person name="Savchenko A."/>
            <person name="Shiryaev A."/>
            <person name="Soop K."/>
            <person name="Spirin V."/>
            <person name="Szebenyi C."/>
            <person name="Tomsovsky M."/>
            <person name="Tulloss R.E."/>
            <person name="Uehling J."/>
            <person name="Grigoriev I.V."/>
            <person name="Vagvolgyi C."/>
            <person name="Papp T."/>
            <person name="Martin F.M."/>
            <person name="Miettinen O."/>
            <person name="Hibbett D.S."/>
            <person name="Nagy L.G."/>
        </authorList>
    </citation>
    <scope>NUCLEOTIDE SEQUENCE [LARGE SCALE GENOMIC DNA]</scope>
    <source>
        <strain evidence="2 3">CBS 962.96</strain>
    </source>
</reference>
<proteinExistence type="predicted"/>
<feature type="compositionally biased region" description="Low complexity" evidence="1">
    <location>
        <begin position="103"/>
        <end position="116"/>
    </location>
</feature>
<feature type="compositionally biased region" description="Polar residues" evidence="1">
    <location>
        <begin position="306"/>
        <end position="321"/>
    </location>
</feature>
<feature type="compositionally biased region" description="Basic and acidic residues" evidence="1">
    <location>
        <begin position="323"/>
        <end position="334"/>
    </location>
</feature>
<protein>
    <submittedName>
        <fullName evidence="2">Uncharacterized protein</fullName>
    </submittedName>
</protein>
<feature type="compositionally biased region" description="Polar residues" evidence="1">
    <location>
        <begin position="277"/>
        <end position="286"/>
    </location>
</feature>
<feature type="compositionally biased region" description="Polar residues" evidence="1">
    <location>
        <begin position="186"/>
        <end position="204"/>
    </location>
</feature>
<feature type="compositionally biased region" description="Low complexity" evidence="1">
    <location>
        <begin position="87"/>
        <end position="96"/>
    </location>
</feature>